<reference evidence="1" key="1">
    <citation type="submission" date="2019-03" db="EMBL/GenBank/DDBJ databases">
        <title>WGS assembly of Setaria viridis.</title>
        <authorList>
            <person name="Huang P."/>
            <person name="Jenkins J."/>
            <person name="Grimwood J."/>
            <person name="Barry K."/>
            <person name="Healey A."/>
            <person name="Mamidi S."/>
            <person name="Sreedasyam A."/>
            <person name="Shu S."/>
            <person name="Feldman M."/>
            <person name="Wu J."/>
            <person name="Yu Y."/>
            <person name="Chen C."/>
            <person name="Johnson J."/>
            <person name="Rokhsar D."/>
            <person name="Baxter I."/>
            <person name="Schmutz J."/>
            <person name="Brutnell T."/>
            <person name="Kellogg E."/>
        </authorList>
    </citation>
    <scope>NUCLEOTIDE SEQUENCE [LARGE SCALE GENOMIC DNA]</scope>
</reference>
<sequence length="85" mass="9583">MCPSRPLDARETSITVLFPLQVMPSQLQQSVSSCHNFARPASCESPETNWRRDFFSCSVQELVRVAKEISSRAEKPREGMGNLLL</sequence>
<dbReference type="AlphaFoldDB" id="A0A4U6W8U2"/>
<name>A0A4U6W8U2_SETVI</name>
<organism evidence="1 2">
    <name type="scientific">Setaria viridis</name>
    <name type="common">Green bristlegrass</name>
    <name type="synonym">Setaria italica subsp. viridis</name>
    <dbReference type="NCBI Taxonomy" id="4556"/>
    <lineage>
        <taxon>Eukaryota</taxon>
        <taxon>Viridiplantae</taxon>
        <taxon>Streptophyta</taxon>
        <taxon>Embryophyta</taxon>
        <taxon>Tracheophyta</taxon>
        <taxon>Spermatophyta</taxon>
        <taxon>Magnoliopsida</taxon>
        <taxon>Liliopsida</taxon>
        <taxon>Poales</taxon>
        <taxon>Poaceae</taxon>
        <taxon>PACMAD clade</taxon>
        <taxon>Panicoideae</taxon>
        <taxon>Panicodae</taxon>
        <taxon>Paniceae</taxon>
        <taxon>Cenchrinae</taxon>
        <taxon>Setaria</taxon>
    </lineage>
</organism>
<protein>
    <submittedName>
        <fullName evidence="1">Uncharacterized protein</fullName>
    </submittedName>
</protein>
<dbReference type="EMBL" id="CM016552">
    <property type="protein sequence ID" value="TKW37953.1"/>
    <property type="molecule type" value="Genomic_DNA"/>
</dbReference>
<evidence type="ECO:0000313" key="2">
    <source>
        <dbReference type="Proteomes" id="UP000298652"/>
    </source>
</evidence>
<keyword evidence="2" id="KW-1185">Reference proteome</keyword>
<dbReference type="PROSITE" id="PS51257">
    <property type="entry name" value="PROKAR_LIPOPROTEIN"/>
    <property type="match status" value="1"/>
</dbReference>
<accession>A0A4U6W8U2</accession>
<dbReference type="Proteomes" id="UP000298652">
    <property type="component" value="Chromosome 1"/>
</dbReference>
<evidence type="ECO:0000313" key="1">
    <source>
        <dbReference type="EMBL" id="TKW37953.1"/>
    </source>
</evidence>
<dbReference type="Gramene" id="TKW37953">
    <property type="protein sequence ID" value="TKW37953"/>
    <property type="gene ID" value="SEVIR_1G083066v2"/>
</dbReference>
<gene>
    <name evidence="1" type="ORF">SEVIR_1G083066v2</name>
</gene>
<proteinExistence type="predicted"/>